<keyword evidence="5" id="KW-1185">Reference proteome</keyword>
<reference evidence="4 5" key="1">
    <citation type="submission" date="2018-05" db="EMBL/GenBank/DDBJ databases">
        <title>Evolution of GPA BGCs.</title>
        <authorList>
            <person name="Waglechner N."/>
            <person name="Wright G.D."/>
        </authorList>
    </citation>
    <scope>NUCLEOTIDE SEQUENCE [LARGE SCALE GENOMIC DNA]</scope>
    <source>
        <strain evidence="4 5">DSM 5908</strain>
    </source>
</reference>
<evidence type="ECO:0000313" key="5">
    <source>
        <dbReference type="Proteomes" id="UP000286716"/>
    </source>
</evidence>
<organism evidence="4 5">
    <name type="scientific">Amycolatopsis balhimycina DSM 5908</name>
    <dbReference type="NCBI Taxonomy" id="1081091"/>
    <lineage>
        <taxon>Bacteria</taxon>
        <taxon>Bacillati</taxon>
        <taxon>Actinomycetota</taxon>
        <taxon>Actinomycetes</taxon>
        <taxon>Pseudonocardiales</taxon>
        <taxon>Pseudonocardiaceae</taxon>
        <taxon>Amycolatopsis</taxon>
    </lineage>
</organism>
<keyword evidence="3" id="KW-0732">Signal</keyword>
<evidence type="ECO:0000256" key="3">
    <source>
        <dbReference type="SAM" id="SignalP"/>
    </source>
</evidence>
<keyword evidence="1" id="KW-0540">Nuclease</keyword>
<evidence type="ECO:0000256" key="1">
    <source>
        <dbReference type="ARBA" id="ARBA00022722"/>
    </source>
</evidence>
<dbReference type="EMBL" id="QHHU01000040">
    <property type="protein sequence ID" value="RSM40347.1"/>
    <property type="molecule type" value="Genomic_DNA"/>
</dbReference>
<comment type="caution">
    <text evidence="4">The sequence shown here is derived from an EMBL/GenBank/DDBJ whole genome shotgun (WGS) entry which is preliminary data.</text>
</comment>
<dbReference type="AlphaFoldDB" id="A0A428WBP7"/>
<dbReference type="GO" id="GO:0004540">
    <property type="term" value="F:RNA nuclease activity"/>
    <property type="evidence" value="ECO:0007669"/>
    <property type="project" value="InterPro"/>
</dbReference>
<evidence type="ECO:0000256" key="2">
    <source>
        <dbReference type="ARBA" id="ARBA00022801"/>
    </source>
</evidence>
<evidence type="ECO:0000313" key="4">
    <source>
        <dbReference type="EMBL" id="RSM40347.1"/>
    </source>
</evidence>
<feature type="signal peptide" evidence="3">
    <location>
        <begin position="1"/>
        <end position="17"/>
    </location>
</feature>
<gene>
    <name evidence="4" type="ORF">DMA12_27065</name>
</gene>
<proteinExistence type="predicted"/>
<dbReference type="InterPro" id="IPR016191">
    <property type="entry name" value="Ribonuclease/ribotoxin"/>
</dbReference>
<dbReference type="GO" id="GO:0016787">
    <property type="term" value="F:hydrolase activity"/>
    <property type="evidence" value="ECO:0007669"/>
    <property type="project" value="UniProtKB-KW"/>
</dbReference>
<dbReference type="SUPFAM" id="SSF53933">
    <property type="entry name" value="Microbial ribonucleases"/>
    <property type="match status" value="1"/>
</dbReference>
<dbReference type="Gene3D" id="3.10.450.30">
    <property type="entry name" value="Microbial ribonucleases"/>
    <property type="match status" value="1"/>
</dbReference>
<feature type="chain" id="PRO_5039342747" evidence="3">
    <location>
        <begin position="18"/>
        <end position="255"/>
    </location>
</feature>
<name>A0A428WBP7_AMYBA</name>
<dbReference type="GO" id="GO:0003723">
    <property type="term" value="F:RNA binding"/>
    <property type="evidence" value="ECO:0007669"/>
    <property type="project" value="InterPro"/>
</dbReference>
<accession>A0A428WBP7</accession>
<protein>
    <submittedName>
        <fullName evidence="4">Uncharacterized protein</fullName>
    </submittedName>
</protein>
<sequence>MIVLVLAAVLASVPISATVQTVGAGKADAAVDDRYSWVTSTVAMTAFSYWMNTANWPATGSQNAAFNTGHGYVNGGGAYGDRDGQLAGWLSRQTGHWGPWDFREYDGEVRQHTWDNRGAQRYVLNLQTGIVFHTEDHYADFTPLNFGNLPTPGFPDHVFCYEHPTGQPNDRRIVLHSGHWNRAEWTVHGLPGSGMEVDYQRDWEWWNSHDGQYYVDTNADNFRQYISFNAQHSLNIHNDPSALCREFTGFWYGTW</sequence>
<keyword evidence="2" id="KW-0378">Hydrolase</keyword>
<dbReference type="Proteomes" id="UP000286716">
    <property type="component" value="Unassembled WGS sequence"/>
</dbReference>